<comment type="caution">
    <text evidence="1">The sequence shown here is derived from an EMBL/GenBank/DDBJ whole genome shotgun (WGS) entry which is preliminary data.</text>
</comment>
<proteinExistence type="predicted"/>
<reference evidence="1" key="1">
    <citation type="submission" date="2022-08" db="EMBL/GenBank/DDBJ databases">
        <title>Genome Sequence of Pycnoporus sanguineus.</title>
        <authorList>
            <person name="Buettner E."/>
        </authorList>
    </citation>
    <scope>NUCLEOTIDE SEQUENCE</scope>
    <source>
        <strain evidence="1">CG-C14</strain>
    </source>
</reference>
<protein>
    <submittedName>
        <fullName evidence="1">Uncharacterized protein</fullName>
    </submittedName>
</protein>
<dbReference type="EMBL" id="JANSHE010002239">
    <property type="protein sequence ID" value="KAJ2993787.1"/>
    <property type="molecule type" value="Genomic_DNA"/>
</dbReference>
<keyword evidence="2" id="KW-1185">Reference proteome</keyword>
<accession>A0ACC1PLL5</accession>
<organism evidence="1 2">
    <name type="scientific">Trametes sanguinea</name>
    <dbReference type="NCBI Taxonomy" id="158606"/>
    <lineage>
        <taxon>Eukaryota</taxon>
        <taxon>Fungi</taxon>
        <taxon>Dikarya</taxon>
        <taxon>Basidiomycota</taxon>
        <taxon>Agaricomycotina</taxon>
        <taxon>Agaricomycetes</taxon>
        <taxon>Polyporales</taxon>
        <taxon>Polyporaceae</taxon>
        <taxon>Trametes</taxon>
    </lineage>
</organism>
<evidence type="ECO:0000313" key="1">
    <source>
        <dbReference type="EMBL" id="KAJ2993787.1"/>
    </source>
</evidence>
<name>A0ACC1PLL5_9APHY</name>
<evidence type="ECO:0000313" key="2">
    <source>
        <dbReference type="Proteomes" id="UP001144978"/>
    </source>
</evidence>
<gene>
    <name evidence="1" type="ORF">NUW54_g7661</name>
</gene>
<sequence>MPTTRDLVFILETYFPPEVNLTRALYTLAVVISLWPLWRLHCRQSQDPRQRARTAWSQSMSAALEGAAQLNEAVLPGAGDPLEAEDVEYIHADIALLYEFLGIDPNSPVPPSYPPNPPTILCTSRLECPRCPPGTTYRSLRRHVEPQDVQLLGADLRWKKAKLYIAHCATCRSDFYPDCFTFRSPAGRRLQALEYDPAYLRISKHGIWVERRVALAQEHALVSFHAGWSNFAEWVNKLVPDRPHLTNRQSRRLFLEHFSRRLLLAHDKANMFELPAHPSADDLAQHVRAAIGQNGGVLPHALRHGCTECTHPKRFREDLIRDGMVLDGEHAEQVAGLENEDEEPLLGADPGGDNNLVPINPLPAGLPPAPPPQQEPVAGQARGYVQMAVMDGKTITHRKCALDDCRNPLVDYRSGRFCADHLELRSICGIIPCGREISGENSLTCDRDDHQAWWRAWKARFTRLSYPGVQRVLRRQNNSAQDMANGQPALQVRLPALDGIPGEEVVHTFRARTTYCLETIQWACGMPVGWGKCYKSESSPQILELLNQVWPDAQEELRPSFIVYDDACDLLRHIVTQDPQSRWLQTTRFIVDAWHYIGHKATDVLCRLWCNPAPRDGSQPDLILVQEDEHGERHETRAFNMETAEQFNAWLNGFEAQMRQMSDVSYDFFAHVLMLLYGEVVGKRVLEKGQNLDDQFWEAVEEVM</sequence>
<dbReference type="Proteomes" id="UP001144978">
    <property type="component" value="Unassembled WGS sequence"/>
</dbReference>